<dbReference type="InterPro" id="IPR031316">
    <property type="entry name" value="FlgM_C"/>
</dbReference>
<organism evidence="11 12">
    <name type="scientific">Tepidiphilus thermophilus</name>
    <dbReference type="NCBI Taxonomy" id="876478"/>
    <lineage>
        <taxon>Bacteria</taxon>
        <taxon>Pseudomonadati</taxon>
        <taxon>Pseudomonadota</taxon>
        <taxon>Hydrogenophilia</taxon>
        <taxon>Hydrogenophilales</taxon>
        <taxon>Hydrogenophilaceae</taxon>
        <taxon>Tepidiphilus</taxon>
    </lineage>
</organism>
<reference evidence="12" key="1">
    <citation type="submission" date="2015-08" db="EMBL/GenBank/DDBJ databases">
        <authorList>
            <person name="Babu N.S."/>
            <person name="Beckwith C.J."/>
            <person name="Beseler K.G."/>
            <person name="Brison A."/>
            <person name="Carone J.V."/>
            <person name="Caskin T.P."/>
            <person name="Diamond M."/>
            <person name="Durham M.E."/>
            <person name="Foxe J.M."/>
            <person name="Go M."/>
            <person name="Henderson B.A."/>
            <person name="Jones I.B."/>
            <person name="McGettigan J.A."/>
            <person name="Micheletti S.J."/>
            <person name="Nasrallah M.E."/>
            <person name="Ortiz D."/>
            <person name="Piller C.R."/>
            <person name="Privatt S.R."/>
            <person name="Schneider S.L."/>
            <person name="Sharp S."/>
            <person name="Smith T.C."/>
            <person name="Stanton J.D."/>
            <person name="Ullery H.E."/>
            <person name="Wilson R.J."/>
            <person name="Serrano M.G."/>
            <person name="Buck G."/>
            <person name="Lee V."/>
            <person name="Wang Y."/>
            <person name="Carvalho R."/>
            <person name="Voegtly L."/>
            <person name="Shi R."/>
            <person name="Duckworth R."/>
            <person name="Johnson A."/>
            <person name="Loviza R."/>
            <person name="Walstead R."/>
            <person name="Shah Z."/>
            <person name="Kiflezghi M."/>
            <person name="Wade K."/>
            <person name="Ball S.L."/>
            <person name="Bradley K.W."/>
            <person name="Asai D.J."/>
            <person name="Bowman C.A."/>
            <person name="Russell D.A."/>
            <person name="Pope W.H."/>
            <person name="Jacobs-Sera D."/>
            <person name="Hendrix R.W."/>
            <person name="Hatfull G.F."/>
        </authorList>
    </citation>
    <scope>NUCLEOTIDE SEQUENCE [LARGE SCALE GENOMIC DNA]</scope>
    <source>
        <strain evidence="12">JCM 19170</strain>
    </source>
</reference>
<dbReference type="AlphaFoldDB" id="A0A0K6IXB2"/>
<name>A0A0K6IXB2_9PROT</name>
<dbReference type="EMBL" id="CYHH01000011">
    <property type="protein sequence ID" value="CUB07760.1"/>
    <property type="molecule type" value="Genomic_DNA"/>
</dbReference>
<evidence type="ECO:0000256" key="3">
    <source>
        <dbReference type="ARBA" id="ARBA00022491"/>
    </source>
</evidence>
<comment type="similarity">
    <text evidence="1">Belongs to the FlgM family.</text>
</comment>
<feature type="region of interest" description="Disordered" evidence="9">
    <location>
        <begin position="1"/>
        <end position="40"/>
    </location>
</feature>
<dbReference type="Proteomes" id="UP000182108">
    <property type="component" value="Unassembled WGS sequence"/>
</dbReference>
<comment type="function">
    <text evidence="7">Responsible for the coupling of flagellin expression to flagellar assembly by preventing expression of the flagellin genes when a component of the middle class of proteins is defective. It negatively regulates flagellar genes by inhibiting the activity of FliA by directly binding to FliA.</text>
</comment>
<dbReference type="InterPro" id="IPR007412">
    <property type="entry name" value="FlgM"/>
</dbReference>
<evidence type="ECO:0000256" key="2">
    <source>
        <dbReference type="ARBA" id="ARBA00017823"/>
    </source>
</evidence>
<sequence>MKIGTPTPPATGSAELLRPPAPGGKKLPDATAEESAAGNETVAVSRLANLLAQGESAMESTPEIDSARVQELSQAIRDGRFRVDAERIAEGLLSEMRDLLSREG</sequence>
<keyword evidence="5" id="KW-0805">Transcription regulation</keyword>
<evidence type="ECO:0000256" key="1">
    <source>
        <dbReference type="ARBA" id="ARBA00005322"/>
    </source>
</evidence>
<dbReference type="RefSeq" id="WP_055424032.1">
    <property type="nucleotide sequence ID" value="NZ_CYHH01000011.1"/>
</dbReference>
<dbReference type="SUPFAM" id="SSF101498">
    <property type="entry name" value="Anti-sigma factor FlgM"/>
    <property type="match status" value="1"/>
</dbReference>
<evidence type="ECO:0000256" key="5">
    <source>
        <dbReference type="ARBA" id="ARBA00023015"/>
    </source>
</evidence>
<evidence type="ECO:0000256" key="9">
    <source>
        <dbReference type="SAM" id="MobiDB-lite"/>
    </source>
</evidence>
<evidence type="ECO:0000256" key="4">
    <source>
        <dbReference type="ARBA" id="ARBA00022795"/>
    </source>
</evidence>
<dbReference type="InterPro" id="IPR035890">
    <property type="entry name" value="Anti-sigma-28_factor_FlgM_sf"/>
</dbReference>
<evidence type="ECO:0000256" key="8">
    <source>
        <dbReference type="ARBA" id="ARBA00030117"/>
    </source>
</evidence>
<keyword evidence="12" id="KW-1185">Reference proteome</keyword>
<feature type="domain" description="Anti-sigma-28 factor FlgM C-terminal" evidence="10">
    <location>
        <begin position="41"/>
        <end position="93"/>
    </location>
</feature>
<protein>
    <recommendedName>
        <fullName evidence="2">Negative regulator of flagellin synthesis</fullName>
    </recommendedName>
    <alternativeName>
        <fullName evidence="8">Anti-sigma-28 factor</fullName>
    </alternativeName>
</protein>
<gene>
    <name evidence="11" type="ORF">Ga0061068_11153</name>
</gene>
<keyword evidence="3" id="KW-0678">Repressor</keyword>
<evidence type="ECO:0000256" key="6">
    <source>
        <dbReference type="ARBA" id="ARBA00023163"/>
    </source>
</evidence>
<evidence type="ECO:0000313" key="12">
    <source>
        <dbReference type="Proteomes" id="UP000182108"/>
    </source>
</evidence>
<keyword evidence="4" id="KW-1005">Bacterial flagellum biogenesis</keyword>
<keyword evidence="6" id="KW-0804">Transcription</keyword>
<dbReference type="GO" id="GO:0045892">
    <property type="term" value="P:negative regulation of DNA-templated transcription"/>
    <property type="evidence" value="ECO:0007669"/>
    <property type="project" value="InterPro"/>
</dbReference>
<dbReference type="GO" id="GO:0044781">
    <property type="term" value="P:bacterial-type flagellum organization"/>
    <property type="evidence" value="ECO:0007669"/>
    <property type="project" value="UniProtKB-KW"/>
</dbReference>
<evidence type="ECO:0000259" key="10">
    <source>
        <dbReference type="Pfam" id="PF04316"/>
    </source>
</evidence>
<proteinExistence type="inferred from homology"/>
<dbReference type="NCBIfam" id="TIGR03824">
    <property type="entry name" value="FlgM_jcvi"/>
    <property type="match status" value="1"/>
</dbReference>
<dbReference type="Pfam" id="PF04316">
    <property type="entry name" value="FlgM"/>
    <property type="match status" value="1"/>
</dbReference>
<evidence type="ECO:0000313" key="11">
    <source>
        <dbReference type="EMBL" id="CUB07760.1"/>
    </source>
</evidence>
<accession>A0A0K6IXB2</accession>
<evidence type="ECO:0000256" key="7">
    <source>
        <dbReference type="ARBA" id="ARBA00024739"/>
    </source>
</evidence>
<dbReference type="OrthoDB" id="5298032at2"/>